<comment type="caution">
    <text evidence="1">The sequence shown here is derived from an EMBL/GenBank/DDBJ whole genome shotgun (WGS) entry which is preliminary data.</text>
</comment>
<dbReference type="InterPro" id="IPR032675">
    <property type="entry name" value="LRR_dom_sf"/>
</dbReference>
<dbReference type="GeneID" id="83213709"/>
<protein>
    <recommendedName>
        <fullName evidence="3">F-box domain-containing protein</fullName>
    </recommendedName>
</protein>
<dbReference type="SUPFAM" id="SSF52047">
    <property type="entry name" value="RNI-like"/>
    <property type="match status" value="1"/>
</dbReference>
<proteinExistence type="predicted"/>
<keyword evidence="2" id="KW-1185">Reference proteome</keyword>
<dbReference type="Gene3D" id="3.80.10.10">
    <property type="entry name" value="Ribonuclease Inhibitor"/>
    <property type="match status" value="1"/>
</dbReference>
<accession>A0AAD7Y127</accession>
<dbReference type="RefSeq" id="XP_058342940.1">
    <property type="nucleotide sequence ID" value="XM_058486328.1"/>
</dbReference>
<dbReference type="AlphaFoldDB" id="A0AAD7Y127"/>
<reference evidence="1 2" key="1">
    <citation type="submission" date="2023-03" db="EMBL/GenBank/DDBJ databases">
        <title>Genome sequence of Lichtheimia ornata CBS 291.66.</title>
        <authorList>
            <person name="Mohabir J.T."/>
            <person name="Shea T.P."/>
            <person name="Kurbessoian T."/>
            <person name="Berby B."/>
            <person name="Fontaine J."/>
            <person name="Livny J."/>
            <person name="Gnirke A."/>
            <person name="Stajich J.E."/>
            <person name="Cuomo C.A."/>
        </authorList>
    </citation>
    <scope>NUCLEOTIDE SEQUENCE [LARGE SCALE GENOMIC DNA]</scope>
    <source>
        <strain evidence="1">CBS 291.66</strain>
    </source>
</reference>
<evidence type="ECO:0000313" key="2">
    <source>
        <dbReference type="Proteomes" id="UP001234581"/>
    </source>
</evidence>
<dbReference type="Gene3D" id="1.25.40.10">
    <property type="entry name" value="Tetratricopeptide repeat domain"/>
    <property type="match status" value="1"/>
</dbReference>
<evidence type="ECO:0000313" key="1">
    <source>
        <dbReference type="EMBL" id="KAJ8658027.1"/>
    </source>
</evidence>
<dbReference type="Proteomes" id="UP001234581">
    <property type="component" value="Unassembled WGS sequence"/>
</dbReference>
<organism evidence="1 2">
    <name type="scientific">Lichtheimia ornata</name>
    <dbReference type="NCBI Taxonomy" id="688661"/>
    <lineage>
        <taxon>Eukaryota</taxon>
        <taxon>Fungi</taxon>
        <taxon>Fungi incertae sedis</taxon>
        <taxon>Mucoromycota</taxon>
        <taxon>Mucoromycotina</taxon>
        <taxon>Mucoromycetes</taxon>
        <taxon>Mucorales</taxon>
        <taxon>Lichtheimiaceae</taxon>
        <taxon>Lichtheimia</taxon>
    </lineage>
</organism>
<dbReference type="EMBL" id="JARTCD010000027">
    <property type="protein sequence ID" value="KAJ8658027.1"/>
    <property type="molecule type" value="Genomic_DNA"/>
</dbReference>
<dbReference type="SUPFAM" id="SSF48452">
    <property type="entry name" value="TPR-like"/>
    <property type="match status" value="1"/>
</dbReference>
<sequence length="663" mass="75700">MDDSIWTDLCKQPTQPVSTEKYAKLVYESTTRLHQSIQSILSTLDRRAMPLSKLANFDCALRDAKAMQQISPTSPLGYVRAATIYSEQGKQRDLIDVCNKALDTIDTKNPGYAALLPIKVDAMQQQDKRIDFISELPIDIVAATLIPMIAGDSALDSLKPCPYLHVSNAWRDYFLRCSHGLRFKTGDKEEEEDLEKCSKLVRFARHIKALHVREYSKGTWLSDLLRENDFSSLQELYVDGMGPGYMDCFVSLLQSIGSTLTHLDIPEDYDALVPVARVLSACPNLVSLTMHEPNFDDFKHVPMTPWPNMTTLSLFCQGASLDRDEIIRICQRFPALRKFDLHSCTDMESALIIPRYCPLLKSVELAFEELSVGVAYSDRNTGSEKVEVTKISVCMDDWEEFSDVAFTHLYPALRQNHTTLEEIQWDISPERDFHDLDNIQYPRLKKLSLLTSAPSIIDNAAILEELKMTSKAIKASPTILDTIPSTLKKVKLKLDGGRDHVDTNTIARYLGRVVKQCQIHELTIHFDTSVAFESVLHAIYRFNMLQGLMLCFSGNWEPFQMERFLDRLVNKCPYLSCLEINCMNAPSISSINALKRLVHLKQFSFSTKDMGPYDSFWLTLRTFSQLRCIRVRPEDPVTKVQIRHLTKHRPDMNVIIDGWYQPF</sequence>
<evidence type="ECO:0008006" key="3">
    <source>
        <dbReference type="Google" id="ProtNLM"/>
    </source>
</evidence>
<name>A0AAD7Y127_9FUNG</name>
<gene>
    <name evidence="1" type="ORF">O0I10_006298</name>
</gene>
<dbReference type="InterPro" id="IPR011990">
    <property type="entry name" value="TPR-like_helical_dom_sf"/>
</dbReference>